<dbReference type="AlphaFoldDB" id="A0A941DWA0"/>
<organism evidence="2 3">
    <name type="scientific">Virgibacillus salarius</name>
    <dbReference type="NCBI Taxonomy" id="447199"/>
    <lineage>
        <taxon>Bacteria</taxon>
        <taxon>Bacillati</taxon>
        <taxon>Bacillota</taxon>
        <taxon>Bacilli</taxon>
        <taxon>Bacillales</taxon>
        <taxon>Bacillaceae</taxon>
        <taxon>Virgibacillus</taxon>
    </lineage>
</organism>
<reference evidence="2" key="1">
    <citation type="submission" date="2021-04" db="EMBL/GenBank/DDBJ databases">
        <title>Isolation and polyphasic classification of algal microorganism.</title>
        <authorList>
            <person name="Wang S."/>
        </authorList>
    </citation>
    <scope>NUCLEOTIDE SEQUENCE</scope>
    <source>
        <strain evidence="2">720a</strain>
    </source>
</reference>
<dbReference type="RefSeq" id="WP_026680282.1">
    <property type="nucleotide sequence ID" value="NZ_BAAACY010000019.1"/>
</dbReference>
<gene>
    <name evidence="2" type="ORF">KCX74_04855</name>
</gene>
<dbReference type="EMBL" id="JAGSOT010000010">
    <property type="protein sequence ID" value="MBR7795373.1"/>
    <property type="molecule type" value="Genomic_DNA"/>
</dbReference>
<evidence type="ECO:0000313" key="2">
    <source>
        <dbReference type="EMBL" id="MBR7795373.1"/>
    </source>
</evidence>
<accession>A0A941DWA0</accession>
<comment type="caution">
    <text evidence="2">The sequence shown here is derived from an EMBL/GenBank/DDBJ whole genome shotgun (WGS) entry which is preliminary data.</text>
</comment>
<proteinExistence type="predicted"/>
<name>A0A941DWA0_9BACI</name>
<evidence type="ECO:0000313" key="3">
    <source>
        <dbReference type="Proteomes" id="UP000675284"/>
    </source>
</evidence>
<feature type="signal peptide" evidence="1">
    <location>
        <begin position="1"/>
        <end position="34"/>
    </location>
</feature>
<dbReference type="Proteomes" id="UP000675284">
    <property type="component" value="Unassembled WGS sequence"/>
</dbReference>
<feature type="chain" id="PRO_5038432151" evidence="1">
    <location>
        <begin position="35"/>
        <end position="94"/>
    </location>
</feature>
<protein>
    <submittedName>
        <fullName evidence="2">Uncharacterized protein</fullName>
    </submittedName>
</protein>
<evidence type="ECO:0000256" key="1">
    <source>
        <dbReference type="SAM" id="SignalP"/>
    </source>
</evidence>
<keyword evidence="3" id="KW-1185">Reference proteome</keyword>
<sequence>MSNNKIYQVKVSKLFLVAITALALLMAFSYSVSASSKSAEESLKDTLSFENPLVDFSILEINEKSNAEQITVKMKYKDGEITEPKLTMKKVDGS</sequence>
<keyword evidence="1" id="KW-0732">Signal</keyword>